<gene>
    <name evidence="1" type="ORF">SAMN05444350_103214</name>
</gene>
<dbReference type="GeneID" id="92715057"/>
<reference evidence="2" key="1">
    <citation type="submission" date="2016-11" db="EMBL/GenBank/DDBJ databases">
        <authorList>
            <person name="Varghese N."/>
            <person name="Submissions S."/>
        </authorList>
    </citation>
    <scope>NUCLEOTIDE SEQUENCE [LARGE SCALE GENOMIC DNA]</scope>
    <source>
        <strain evidence="2">DSM 26884</strain>
    </source>
</reference>
<evidence type="ECO:0000313" key="2">
    <source>
        <dbReference type="Proteomes" id="UP000184192"/>
    </source>
</evidence>
<accession>A0A1M6BXW5</accession>
<dbReference type="Proteomes" id="UP000184192">
    <property type="component" value="Unassembled WGS sequence"/>
</dbReference>
<sequence>MMFLLFNTKPVHGCRYRFSRLCCVRKFGSQSANEVLFRLRRDGLTDGCGRRNFKVLHL</sequence>
<dbReference type="RefSeq" id="WP_243462599.1">
    <property type="nucleotide sequence ID" value="NZ_FQZN01000003.1"/>
</dbReference>
<keyword evidence="2" id="KW-1185">Reference proteome</keyword>
<dbReference type="AlphaFoldDB" id="A0A1M6BXW5"/>
<name>A0A1M6BXW5_9BACE</name>
<organism evidence="1 2">
    <name type="scientific">Bacteroides stercorirosoris</name>
    <dbReference type="NCBI Taxonomy" id="871324"/>
    <lineage>
        <taxon>Bacteria</taxon>
        <taxon>Pseudomonadati</taxon>
        <taxon>Bacteroidota</taxon>
        <taxon>Bacteroidia</taxon>
        <taxon>Bacteroidales</taxon>
        <taxon>Bacteroidaceae</taxon>
        <taxon>Bacteroides</taxon>
    </lineage>
</organism>
<evidence type="ECO:0000313" key="1">
    <source>
        <dbReference type="EMBL" id="SHI53626.1"/>
    </source>
</evidence>
<dbReference type="EMBL" id="FQZN01000003">
    <property type="protein sequence ID" value="SHI53626.1"/>
    <property type="molecule type" value="Genomic_DNA"/>
</dbReference>
<protein>
    <submittedName>
        <fullName evidence="1">Uncharacterized protein</fullName>
    </submittedName>
</protein>
<proteinExistence type="predicted"/>